<name>A0A2P2PGY0_RHIMU</name>
<protein>
    <submittedName>
        <fullName evidence="1">Uncharacterized protein</fullName>
    </submittedName>
</protein>
<dbReference type="AlphaFoldDB" id="A0A2P2PGY0"/>
<accession>A0A2P2PGY0</accession>
<organism evidence="1">
    <name type="scientific">Rhizophora mucronata</name>
    <name type="common">Asiatic mangrove</name>
    <dbReference type="NCBI Taxonomy" id="61149"/>
    <lineage>
        <taxon>Eukaryota</taxon>
        <taxon>Viridiplantae</taxon>
        <taxon>Streptophyta</taxon>
        <taxon>Embryophyta</taxon>
        <taxon>Tracheophyta</taxon>
        <taxon>Spermatophyta</taxon>
        <taxon>Magnoliopsida</taxon>
        <taxon>eudicotyledons</taxon>
        <taxon>Gunneridae</taxon>
        <taxon>Pentapetalae</taxon>
        <taxon>rosids</taxon>
        <taxon>fabids</taxon>
        <taxon>Malpighiales</taxon>
        <taxon>Rhizophoraceae</taxon>
        <taxon>Rhizophora</taxon>
    </lineage>
</organism>
<sequence length="31" mass="3508">MSSVLLLSYFSTLSYSGQPSWGNIIFIRIQV</sequence>
<proteinExistence type="predicted"/>
<dbReference type="EMBL" id="GGEC01073506">
    <property type="protein sequence ID" value="MBX53990.1"/>
    <property type="molecule type" value="Transcribed_RNA"/>
</dbReference>
<reference evidence="1" key="1">
    <citation type="submission" date="2018-02" db="EMBL/GenBank/DDBJ databases">
        <title>Rhizophora mucronata_Transcriptome.</title>
        <authorList>
            <person name="Meera S.P."/>
            <person name="Sreeshan A."/>
            <person name="Augustine A."/>
        </authorList>
    </citation>
    <scope>NUCLEOTIDE SEQUENCE</scope>
    <source>
        <tissue evidence="1">Leaf</tissue>
    </source>
</reference>
<evidence type="ECO:0000313" key="1">
    <source>
        <dbReference type="EMBL" id="MBX53990.1"/>
    </source>
</evidence>